<dbReference type="InterPro" id="IPR007999">
    <property type="entry name" value="DUF745"/>
</dbReference>
<feature type="non-terminal residue" evidence="1">
    <location>
        <position position="1"/>
    </location>
</feature>
<evidence type="ECO:0000313" key="1">
    <source>
        <dbReference type="EMBL" id="CAL4234707.1"/>
    </source>
</evidence>
<name>A0AAV2SRZ5_MEGNR</name>
<accession>A0AAV2SRZ5</accession>
<sequence>AAAAASAAANKATAAASQQQASAAQLTQATQGAQHSALKESSLAALANNGETAAKNTYNVAVAVVRDLEAALGDASAVRAQALNQLHANEGVFGAQNAMAWRAQQAANALHQQQGVALNDLYSAQGAAGQAQNAANKAIAKAKGSGGYGGGSG</sequence>
<reference evidence="1 2" key="1">
    <citation type="submission" date="2024-05" db="EMBL/GenBank/DDBJ databases">
        <authorList>
            <person name="Wallberg A."/>
        </authorList>
    </citation>
    <scope>NUCLEOTIDE SEQUENCE [LARGE SCALE GENOMIC DNA]</scope>
</reference>
<evidence type="ECO:0000313" key="2">
    <source>
        <dbReference type="Proteomes" id="UP001497623"/>
    </source>
</evidence>
<proteinExistence type="predicted"/>
<dbReference type="PANTHER" id="PTHR37161">
    <property type="entry name" value="HDC10475"/>
    <property type="match status" value="1"/>
</dbReference>
<feature type="non-terminal residue" evidence="1">
    <location>
        <position position="153"/>
    </location>
</feature>
<protein>
    <submittedName>
        <fullName evidence="1">Uncharacterized protein</fullName>
    </submittedName>
</protein>
<keyword evidence="2" id="KW-1185">Reference proteome</keyword>
<comment type="caution">
    <text evidence="1">The sequence shown here is derived from an EMBL/GenBank/DDBJ whole genome shotgun (WGS) entry which is preliminary data.</text>
</comment>
<dbReference type="EMBL" id="CAXKWB010113425">
    <property type="protein sequence ID" value="CAL4234707.1"/>
    <property type="molecule type" value="Genomic_DNA"/>
</dbReference>
<gene>
    <name evidence="1" type="ORF">MNOR_LOCUS39998</name>
</gene>
<dbReference type="PANTHER" id="PTHR37161:SF3">
    <property type="entry name" value="HDC10475"/>
    <property type="match status" value="1"/>
</dbReference>
<dbReference type="AlphaFoldDB" id="A0AAV2SRZ5"/>
<dbReference type="Proteomes" id="UP001497623">
    <property type="component" value="Unassembled WGS sequence"/>
</dbReference>
<organism evidence="1 2">
    <name type="scientific">Meganyctiphanes norvegica</name>
    <name type="common">Northern krill</name>
    <name type="synonym">Thysanopoda norvegica</name>
    <dbReference type="NCBI Taxonomy" id="48144"/>
    <lineage>
        <taxon>Eukaryota</taxon>
        <taxon>Metazoa</taxon>
        <taxon>Ecdysozoa</taxon>
        <taxon>Arthropoda</taxon>
        <taxon>Crustacea</taxon>
        <taxon>Multicrustacea</taxon>
        <taxon>Malacostraca</taxon>
        <taxon>Eumalacostraca</taxon>
        <taxon>Eucarida</taxon>
        <taxon>Euphausiacea</taxon>
        <taxon>Euphausiidae</taxon>
        <taxon>Meganyctiphanes</taxon>
    </lineage>
</organism>